<name>A0A024S0F0_HYPJR</name>
<dbReference type="KEGG" id="trr:M419DRAFT_90841"/>
<dbReference type="OrthoDB" id="5073671at2759"/>
<reference evidence="2" key="1">
    <citation type="journal article" date="2013" name="Ind. Biotechnol.">
        <title>Comparative genomics analysis of Trichoderma reesei strains.</title>
        <authorList>
            <person name="Koike H."/>
            <person name="Aerts A."/>
            <person name="LaButti K."/>
            <person name="Grigoriev I.V."/>
            <person name="Baker S.E."/>
        </authorList>
    </citation>
    <scope>NUCLEOTIDE SEQUENCE [LARGE SCALE GENOMIC DNA]</scope>
    <source>
        <strain evidence="2">ATCC 56765 / BCRC 32924 / NRRL 11460 / Rut C-30</strain>
    </source>
</reference>
<proteinExistence type="predicted"/>
<dbReference type="HOGENOM" id="CLU_061850_1_0_1"/>
<dbReference type="EMBL" id="KI911168">
    <property type="protein sequence ID" value="ETR97686.1"/>
    <property type="molecule type" value="Genomic_DNA"/>
</dbReference>
<evidence type="ECO:0000313" key="1">
    <source>
        <dbReference type="EMBL" id="ETR97686.1"/>
    </source>
</evidence>
<gene>
    <name evidence="1" type="ORF">M419DRAFT_90841</name>
</gene>
<sequence>MTIKAGLSRSFTICDAVSNEAIYLAEFHPSGWSCTKPLGARAGFILHNGVSSNDAILAAAGDITVFEQRINPFCNRSHILLPPLQTKENTQALQHPTVTEVMTGKITAEKGIVFRFSVEAGRVMQRQTFEWRKLAKDDSWQLVRHPSSLRKTSSDGEVVATLSWVPVLLAIALDPLNVQPICTLQLLSGLESGTLGERCILVVVMSALRLWHLRVRGKDTKGYMKFAESMFNK</sequence>
<dbReference type="Proteomes" id="UP000024376">
    <property type="component" value="Unassembled WGS sequence"/>
</dbReference>
<organism evidence="1 2">
    <name type="scientific">Hypocrea jecorina (strain ATCC 56765 / BCRC 32924 / NRRL 11460 / Rut C-30)</name>
    <name type="common">Trichoderma reesei</name>
    <dbReference type="NCBI Taxonomy" id="1344414"/>
    <lineage>
        <taxon>Eukaryota</taxon>
        <taxon>Fungi</taxon>
        <taxon>Dikarya</taxon>
        <taxon>Ascomycota</taxon>
        <taxon>Pezizomycotina</taxon>
        <taxon>Sordariomycetes</taxon>
        <taxon>Hypocreomycetidae</taxon>
        <taxon>Hypocreales</taxon>
        <taxon>Hypocreaceae</taxon>
        <taxon>Trichoderma</taxon>
    </lineage>
</organism>
<dbReference type="AlphaFoldDB" id="A0A024S0F0"/>
<evidence type="ECO:0000313" key="2">
    <source>
        <dbReference type="Proteomes" id="UP000024376"/>
    </source>
</evidence>
<protein>
    <submittedName>
        <fullName evidence="1">Uncharacterized protein</fullName>
    </submittedName>
</protein>
<accession>A0A024S0F0</accession>